<dbReference type="PIRSF" id="PIRSF017393">
    <property type="entry name" value="MTase_SAV2177"/>
    <property type="match status" value="1"/>
</dbReference>
<dbReference type="AlphaFoldDB" id="A0A810MZ82"/>
<reference evidence="1" key="1">
    <citation type="submission" date="2020-08" db="EMBL/GenBank/DDBJ databases">
        <title>Whole genome shotgun sequence of Polymorphospora rubra NBRC 101157.</title>
        <authorList>
            <person name="Komaki H."/>
            <person name="Tamura T."/>
        </authorList>
    </citation>
    <scope>NUCLEOTIDE SEQUENCE</scope>
    <source>
        <strain evidence="1">NBRC 101157</strain>
    </source>
</reference>
<keyword evidence="2" id="KW-1185">Reference proteome</keyword>
<protein>
    <recommendedName>
        <fullName evidence="3">S-adenosyl methyltransferase</fullName>
    </recommendedName>
</protein>
<accession>A0A810MZ82</accession>
<evidence type="ECO:0000313" key="1">
    <source>
        <dbReference type="EMBL" id="BCJ64688.1"/>
    </source>
</evidence>
<name>A0A810MZ82_9ACTN</name>
<dbReference type="Proteomes" id="UP000680866">
    <property type="component" value="Chromosome"/>
</dbReference>
<proteinExistence type="predicted"/>
<dbReference type="CDD" id="cd02440">
    <property type="entry name" value="AdoMet_MTases"/>
    <property type="match status" value="1"/>
</dbReference>
<evidence type="ECO:0008006" key="3">
    <source>
        <dbReference type="Google" id="ProtNLM"/>
    </source>
</evidence>
<dbReference type="Pfam" id="PF04672">
    <property type="entry name" value="Methyltransf_19"/>
    <property type="match status" value="1"/>
</dbReference>
<dbReference type="InterPro" id="IPR006764">
    <property type="entry name" value="SAM_dep_MeTrfase_SAV2177_type"/>
</dbReference>
<organism evidence="1 2">
    <name type="scientific">Polymorphospora rubra</name>
    <dbReference type="NCBI Taxonomy" id="338584"/>
    <lineage>
        <taxon>Bacteria</taxon>
        <taxon>Bacillati</taxon>
        <taxon>Actinomycetota</taxon>
        <taxon>Actinomycetes</taxon>
        <taxon>Micromonosporales</taxon>
        <taxon>Micromonosporaceae</taxon>
        <taxon>Polymorphospora</taxon>
    </lineage>
</organism>
<evidence type="ECO:0000313" key="2">
    <source>
        <dbReference type="Proteomes" id="UP000680866"/>
    </source>
</evidence>
<dbReference type="KEGG" id="pry:Prubr_17090"/>
<dbReference type="Gene3D" id="3.40.50.150">
    <property type="entry name" value="Vaccinia Virus protein VP39"/>
    <property type="match status" value="1"/>
</dbReference>
<dbReference type="SUPFAM" id="SSF53335">
    <property type="entry name" value="S-adenosyl-L-methionine-dependent methyltransferases"/>
    <property type="match status" value="1"/>
</dbReference>
<sequence length="307" mass="32331">MVTSPGGPAARTTTGEVHRHGLLVGTAQAGVRMIGGSADDRYPSGVDLDRPSAARVYDALLGGSANFAVDRALARQMLTAEPNAARWAQANRAFLRRAVDFLLDEGVRQFVDLGSGLPTVGNVHEIVHAADPDGRVVYVDVDPVAVAHGQSLLAGDGRAVVVQADIRDVDAILADPATQDLIDFDQPVGVLAVAVLHFVTDDPTPILAGFRSAAAPGSHLVVSHLTTPDEMSAAVVGVVAQYNTRTGTPLTFRSRAQVTDLFAGWRVLEPGVVPADTWWPEPGDLEEPGARPRVPIWAGVARLPYVA</sequence>
<dbReference type="EMBL" id="AP023359">
    <property type="protein sequence ID" value="BCJ64688.1"/>
    <property type="molecule type" value="Genomic_DNA"/>
</dbReference>
<gene>
    <name evidence="1" type="ORF">Prubr_17090</name>
</gene>
<dbReference type="InterPro" id="IPR029063">
    <property type="entry name" value="SAM-dependent_MTases_sf"/>
</dbReference>